<feature type="domain" description="RNA polymerase sigma-70 region 2" evidence="7">
    <location>
        <begin position="37"/>
        <end position="82"/>
    </location>
</feature>
<organism evidence="9 10">
    <name type="scientific">Piscinibacter sakaiensis</name>
    <name type="common">Ideonella sakaiensis</name>
    <dbReference type="NCBI Taxonomy" id="1547922"/>
    <lineage>
        <taxon>Bacteria</taxon>
        <taxon>Pseudomonadati</taxon>
        <taxon>Pseudomonadota</taxon>
        <taxon>Betaproteobacteria</taxon>
        <taxon>Burkholderiales</taxon>
        <taxon>Sphaerotilaceae</taxon>
        <taxon>Piscinibacter</taxon>
    </lineage>
</organism>
<keyword evidence="4" id="KW-0238">DNA-binding</keyword>
<dbReference type="InterPro" id="IPR039425">
    <property type="entry name" value="RNA_pol_sigma-70-like"/>
</dbReference>
<comment type="caution">
    <text evidence="9">The sequence shown here is derived from an EMBL/GenBank/DDBJ whole genome shotgun (WGS) entry which is preliminary data.</text>
</comment>
<evidence type="ECO:0000313" key="9">
    <source>
        <dbReference type="EMBL" id="GAP38867.1"/>
    </source>
</evidence>
<gene>
    <name evidence="9" type="ORF">ISF6_5526</name>
</gene>
<protein>
    <submittedName>
        <fullName evidence="9">RNA polymerase sigma-70 factor, ECF subfamily</fullName>
    </submittedName>
</protein>
<reference evidence="10" key="1">
    <citation type="submission" date="2015-07" db="EMBL/GenBank/DDBJ databases">
        <title>Discovery of a poly(ethylene terephthalate assimilation.</title>
        <authorList>
            <person name="Yoshida S."/>
            <person name="Hiraga K."/>
            <person name="Takehana T."/>
            <person name="Taniguchi I."/>
            <person name="Yamaji H."/>
            <person name="Maeda Y."/>
            <person name="Toyohara K."/>
            <person name="Miyamoto K."/>
            <person name="Kimura Y."/>
            <person name="Oda K."/>
        </authorList>
    </citation>
    <scope>NUCLEOTIDE SEQUENCE [LARGE SCALE GENOMIC DNA]</scope>
    <source>
        <strain evidence="10">NBRC 110686 / TISTR 2288 / 201-F6</strain>
    </source>
</reference>
<sequence>MGPPGRRLGQTAAVDEPSDDALLQAWAAGDAAAFERLYARHQAGLYRFVRRLLGTPLAAQADEVFQEAWLRVLALRGRWQPQAAACAGPAADGAAEAPVTGPGDGSGDGSEDGADAPAGRARFRTWLYTVAHHRAIDLWRRSGREVPLEAGDDAAAPWSPDGEPWQAWPEPPDGAPSAAEALFWRRAGERLLACLEELPLPQRSVFLLHHEDGLSLGDAAQAAGVGFETAKTRLRYAMAKLRACMGAYLAPVLGAGASAEAAARAGAGAATRIGGER</sequence>
<reference evidence="9 10" key="2">
    <citation type="journal article" date="2016" name="Science">
        <title>A bacterium that degrades and assimilates poly(ethylene terephthalate).</title>
        <authorList>
            <person name="Yoshida S."/>
            <person name="Hiraga K."/>
            <person name="Takehana T."/>
            <person name="Taniguchi I."/>
            <person name="Yamaji H."/>
            <person name="Maeda Y."/>
            <person name="Toyohara K."/>
            <person name="Miyamoto K."/>
            <person name="Kimura Y."/>
            <person name="Oda K."/>
        </authorList>
    </citation>
    <scope>NUCLEOTIDE SEQUENCE [LARGE SCALE GENOMIC DNA]</scope>
    <source>
        <strain evidence="10">NBRC 110686 / TISTR 2288 / 201-F6</strain>
    </source>
</reference>
<dbReference type="GO" id="GO:0003677">
    <property type="term" value="F:DNA binding"/>
    <property type="evidence" value="ECO:0007669"/>
    <property type="project" value="UniProtKB-KW"/>
</dbReference>
<feature type="compositionally biased region" description="Low complexity" evidence="6">
    <location>
        <begin position="87"/>
        <end position="98"/>
    </location>
</feature>
<dbReference type="InterPro" id="IPR013324">
    <property type="entry name" value="RNA_pol_sigma_r3/r4-like"/>
</dbReference>
<evidence type="ECO:0000256" key="3">
    <source>
        <dbReference type="ARBA" id="ARBA00023082"/>
    </source>
</evidence>
<dbReference type="PANTHER" id="PTHR43133:SF8">
    <property type="entry name" value="RNA POLYMERASE SIGMA FACTOR HI_1459-RELATED"/>
    <property type="match status" value="1"/>
</dbReference>
<evidence type="ECO:0000256" key="4">
    <source>
        <dbReference type="ARBA" id="ARBA00023125"/>
    </source>
</evidence>
<feature type="domain" description="RNA polymerase sigma factor 70 region 4 type 2" evidence="8">
    <location>
        <begin position="189"/>
        <end position="241"/>
    </location>
</feature>
<dbReference type="InterPro" id="IPR036388">
    <property type="entry name" value="WH-like_DNA-bd_sf"/>
</dbReference>
<keyword evidence="5" id="KW-0804">Transcription</keyword>
<evidence type="ECO:0000313" key="10">
    <source>
        <dbReference type="Proteomes" id="UP000037660"/>
    </source>
</evidence>
<keyword evidence="3" id="KW-0731">Sigma factor</keyword>
<dbReference type="SUPFAM" id="SSF88659">
    <property type="entry name" value="Sigma3 and sigma4 domains of RNA polymerase sigma factors"/>
    <property type="match status" value="1"/>
</dbReference>
<evidence type="ECO:0000256" key="6">
    <source>
        <dbReference type="SAM" id="MobiDB-lite"/>
    </source>
</evidence>
<name>A0A0K8P8A4_PISS1</name>
<dbReference type="NCBIfam" id="TIGR02937">
    <property type="entry name" value="sigma70-ECF"/>
    <property type="match status" value="1"/>
</dbReference>
<dbReference type="Pfam" id="PF08281">
    <property type="entry name" value="Sigma70_r4_2"/>
    <property type="match status" value="1"/>
</dbReference>
<keyword evidence="10" id="KW-1185">Reference proteome</keyword>
<dbReference type="Pfam" id="PF04542">
    <property type="entry name" value="Sigma70_r2"/>
    <property type="match status" value="1"/>
</dbReference>
<dbReference type="PANTHER" id="PTHR43133">
    <property type="entry name" value="RNA POLYMERASE ECF-TYPE SIGMA FACTO"/>
    <property type="match status" value="1"/>
</dbReference>
<evidence type="ECO:0000256" key="5">
    <source>
        <dbReference type="ARBA" id="ARBA00023163"/>
    </source>
</evidence>
<dbReference type="AlphaFoldDB" id="A0A0K8P8A4"/>
<dbReference type="Gene3D" id="1.10.1740.10">
    <property type="match status" value="2"/>
</dbReference>
<dbReference type="InterPro" id="IPR014284">
    <property type="entry name" value="RNA_pol_sigma-70_dom"/>
</dbReference>
<dbReference type="Proteomes" id="UP000037660">
    <property type="component" value="Unassembled WGS sequence"/>
</dbReference>
<evidence type="ECO:0000259" key="7">
    <source>
        <dbReference type="Pfam" id="PF04542"/>
    </source>
</evidence>
<comment type="similarity">
    <text evidence="1">Belongs to the sigma-70 factor family. ECF subfamily.</text>
</comment>
<feature type="region of interest" description="Disordered" evidence="6">
    <location>
        <begin position="87"/>
        <end position="116"/>
    </location>
</feature>
<evidence type="ECO:0000259" key="8">
    <source>
        <dbReference type="Pfam" id="PF08281"/>
    </source>
</evidence>
<keyword evidence="2" id="KW-0805">Transcription regulation</keyword>
<dbReference type="InterPro" id="IPR013325">
    <property type="entry name" value="RNA_pol_sigma_r2"/>
</dbReference>
<evidence type="ECO:0000256" key="1">
    <source>
        <dbReference type="ARBA" id="ARBA00010641"/>
    </source>
</evidence>
<dbReference type="GO" id="GO:0016987">
    <property type="term" value="F:sigma factor activity"/>
    <property type="evidence" value="ECO:0007669"/>
    <property type="project" value="UniProtKB-KW"/>
</dbReference>
<dbReference type="GO" id="GO:0006352">
    <property type="term" value="P:DNA-templated transcription initiation"/>
    <property type="evidence" value="ECO:0007669"/>
    <property type="project" value="InterPro"/>
</dbReference>
<dbReference type="InterPro" id="IPR007627">
    <property type="entry name" value="RNA_pol_sigma70_r2"/>
</dbReference>
<dbReference type="STRING" id="1547922.ISF6_5526"/>
<dbReference type="OrthoDB" id="9784272at2"/>
<dbReference type="InterPro" id="IPR013249">
    <property type="entry name" value="RNA_pol_sigma70_r4_t2"/>
</dbReference>
<evidence type="ECO:0000256" key="2">
    <source>
        <dbReference type="ARBA" id="ARBA00023015"/>
    </source>
</evidence>
<accession>A0A0K8P8A4</accession>
<dbReference type="SUPFAM" id="SSF88946">
    <property type="entry name" value="Sigma2 domain of RNA polymerase sigma factors"/>
    <property type="match status" value="2"/>
</dbReference>
<dbReference type="CDD" id="cd06171">
    <property type="entry name" value="Sigma70_r4"/>
    <property type="match status" value="1"/>
</dbReference>
<proteinExistence type="inferred from homology"/>
<dbReference type="EMBL" id="BBYR01000096">
    <property type="protein sequence ID" value="GAP38867.1"/>
    <property type="molecule type" value="Genomic_DNA"/>
</dbReference>
<dbReference type="Gene3D" id="1.10.10.10">
    <property type="entry name" value="Winged helix-like DNA-binding domain superfamily/Winged helix DNA-binding domain"/>
    <property type="match status" value="1"/>
</dbReference>